<dbReference type="Proteomes" id="UP000694888">
    <property type="component" value="Unplaced"/>
</dbReference>
<evidence type="ECO:0000259" key="3">
    <source>
        <dbReference type="Pfam" id="PF00264"/>
    </source>
</evidence>
<feature type="domain" description="Tyrosinase copper-binding" evidence="3">
    <location>
        <begin position="121"/>
        <end position="291"/>
    </location>
</feature>
<dbReference type="GeneID" id="118477934"/>
<evidence type="ECO:0000256" key="2">
    <source>
        <dbReference type="ARBA" id="ARBA00023008"/>
    </source>
</evidence>
<evidence type="ECO:0000313" key="4">
    <source>
        <dbReference type="Proteomes" id="UP000694888"/>
    </source>
</evidence>
<evidence type="ECO:0000313" key="5">
    <source>
        <dbReference type="RefSeq" id="XP_035826574.1"/>
    </source>
</evidence>
<dbReference type="InterPro" id="IPR002227">
    <property type="entry name" value="Tyrosinase_Cu-bd"/>
</dbReference>
<keyword evidence="2" id="KW-0186">Copper</keyword>
<protein>
    <submittedName>
        <fullName evidence="5">Uncharacterized protein LOC118477934</fullName>
    </submittedName>
</protein>
<dbReference type="PANTHER" id="PTHR11474">
    <property type="entry name" value="TYROSINASE FAMILY MEMBER"/>
    <property type="match status" value="1"/>
</dbReference>
<proteinExistence type="predicted"/>
<sequence>MGLDLYGVSGAYSYSCDITTLSRCQERAREGEEVVKFTLGKTCQESGCGEPCGCRHGNKTFSIYEQFQLGCQTCSCTEKGVILCVCDFAVKRKEIREMSRDELDRYQSAVRRLTQNTGYPSQWFEFASVYASYKPQAAGSPLFLPWNRQFLRNMEQAIQNIDCGVAIPYYDWTVDAGKPHQSSIWAANVMGGNGGEQDCVRYHPFKSYHPPYLSPCLRRRFNTSVSLPSVVNVELALREPSYDRFRLQVEIFARVYQSFVGGHMASDFAPYDPLFYSLMATVDKLWTDWQDRHKEGMLSFPLDYRYVRLDPFKTTPDDVFDSRIQLCVDYFPLTEGVPCNITEVRTYGYNSQGYDRHGFNREGYDRDGYNIRGYDVSGNLDDRNIYNIDGYDREGFNRSGFDDSGIDRFGFFTDTYNLDEFDPLGFDRSGYNRYGYNQQGFTPYGLHANGSYLPNINIEDLNIFDPYGYNKYGYDKQGFDRNGFDVFGFDRRGFDNRICNYYYIGPIHILVKRYIAKTIKDMNVTILTKVKRVCPELSSLPVQTRRQQWLNRGGQRSQIDDVHRYQVEGHTVDTMFMPRETSVTTDLVWLPIAPDER</sequence>
<name>A0ABM1VVY2_APLCA</name>
<organism evidence="4 5">
    <name type="scientific">Aplysia californica</name>
    <name type="common">California sea hare</name>
    <dbReference type="NCBI Taxonomy" id="6500"/>
    <lineage>
        <taxon>Eukaryota</taxon>
        <taxon>Metazoa</taxon>
        <taxon>Spiralia</taxon>
        <taxon>Lophotrochozoa</taxon>
        <taxon>Mollusca</taxon>
        <taxon>Gastropoda</taxon>
        <taxon>Heterobranchia</taxon>
        <taxon>Euthyneura</taxon>
        <taxon>Tectipleura</taxon>
        <taxon>Aplysiida</taxon>
        <taxon>Aplysioidea</taxon>
        <taxon>Aplysiidae</taxon>
        <taxon>Aplysia</taxon>
    </lineage>
</organism>
<dbReference type="Gene3D" id="1.10.1280.10">
    <property type="entry name" value="Di-copper center containing domain from catechol oxidase"/>
    <property type="match status" value="1"/>
</dbReference>
<dbReference type="PRINTS" id="PR00092">
    <property type="entry name" value="TYROSINASE"/>
</dbReference>
<reference evidence="5" key="1">
    <citation type="submission" date="2025-08" db="UniProtKB">
        <authorList>
            <consortium name="RefSeq"/>
        </authorList>
    </citation>
    <scope>IDENTIFICATION</scope>
</reference>
<dbReference type="SUPFAM" id="SSF48056">
    <property type="entry name" value="Di-copper centre-containing domain"/>
    <property type="match status" value="1"/>
</dbReference>
<dbReference type="PANTHER" id="PTHR11474:SF126">
    <property type="entry name" value="TYROSINASE-LIKE PROTEIN TYR-1-RELATED"/>
    <property type="match status" value="1"/>
</dbReference>
<evidence type="ECO:0000256" key="1">
    <source>
        <dbReference type="ARBA" id="ARBA00022723"/>
    </source>
</evidence>
<dbReference type="InterPro" id="IPR008922">
    <property type="entry name" value="Di-copper_centre_dom_sf"/>
</dbReference>
<dbReference type="InterPro" id="IPR050316">
    <property type="entry name" value="Tyrosinase/Hemocyanin"/>
</dbReference>
<dbReference type="Pfam" id="PF00264">
    <property type="entry name" value="Tyrosinase"/>
    <property type="match status" value="1"/>
</dbReference>
<gene>
    <name evidence="5" type="primary">LOC118477934</name>
</gene>
<dbReference type="RefSeq" id="XP_035826574.1">
    <property type="nucleotide sequence ID" value="XM_035970681.1"/>
</dbReference>
<keyword evidence="4" id="KW-1185">Reference proteome</keyword>
<keyword evidence="1" id="KW-0479">Metal-binding</keyword>
<accession>A0ABM1VVY2</accession>